<dbReference type="GO" id="GO:0008757">
    <property type="term" value="F:S-adenosylmethionine-dependent methyltransferase activity"/>
    <property type="evidence" value="ECO:0007669"/>
    <property type="project" value="InterPro"/>
</dbReference>
<dbReference type="Pfam" id="PF08241">
    <property type="entry name" value="Methyltransf_11"/>
    <property type="match status" value="1"/>
</dbReference>
<dbReference type="InterPro" id="IPR051052">
    <property type="entry name" value="Diverse_substrate_MTase"/>
</dbReference>
<sequence>MTSIHKAALSGFSSASQYDTHRPSYPQSAVSALLSALKVSGMQGARIIDLAAGTGKFTELLAARDEGFEIVALEPHDGMREELVRKQLRGVTVGKGTAEDMGVEEQWADAVIIAQAFHWFAHDAALREIYKSLVPGGSLGLIWNIEDYNAPKSWQPTTEWEAKMKDIVWSFDDSQPRFRHEKWREVFEKQLSTTPFGIQSADPLFSLPLGEQSEKFTYWLTAEAVWQRFHSLSQISVLEGEELTDTRRKVFEALEGPDVEKIEKGEVALHGHTTWAFSSAIPGAPLKEGG</sequence>
<dbReference type="InterPro" id="IPR029063">
    <property type="entry name" value="SAM-dependent_MTases_sf"/>
</dbReference>
<dbReference type="PANTHER" id="PTHR44942">
    <property type="entry name" value="METHYLTRANSF_11 DOMAIN-CONTAINING PROTEIN"/>
    <property type="match status" value="1"/>
</dbReference>
<evidence type="ECO:0000313" key="5">
    <source>
        <dbReference type="EMBL" id="CAF9924564.1"/>
    </source>
</evidence>
<dbReference type="OrthoDB" id="10027013at2759"/>
<evidence type="ECO:0000256" key="2">
    <source>
        <dbReference type="ARBA" id="ARBA00022603"/>
    </source>
</evidence>
<evidence type="ECO:0000259" key="4">
    <source>
        <dbReference type="Pfam" id="PF08241"/>
    </source>
</evidence>
<reference evidence="5" key="1">
    <citation type="submission" date="2021-03" db="EMBL/GenBank/DDBJ databases">
        <authorList>
            <person name="Tagirdzhanova G."/>
        </authorList>
    </citation>
    <scope>NUCLEOTIDE SEQUENCE</scope>
</reference>
<dbReference type="InterPro" id="IPR013216">
    <property type="entry name" value="Methyltransf_11"/>
</dbReference>
<keyword evidence="6" id="KW-1185">Reference proteome</keyword>
<dbReference type="AlphaFoldDB" id="A0A8H3ISK6"/>
<evidence type="ECO:0000256" key="1">
    <source>
        <dbReference type="ARBA" id="ARBA00008361"/>
    </source>
</evidence>
<organism evidence="5 6">
    <name type="scientific">Heterodermia speciosa</name>
    <dbReference type="NCBI Taxonomy" id="116794"/>
    <lineage>
        <taxon>Eukaryota</taxon>
        <taxon>Fungi</taxon>
        <taxon>Dikarya</taxon>
        <taxon>Ascomycota</taxon>
        <taxon>Pezizomycotina</taxon>
        <taxon>Lecanoromycetes</taxon>
        <taxon>OSLEUM clade</taxon>
        <taxon>Lecanoromycetidae</taxon>
        <taxon>Caliciales</taxon>
        <taxon>Physciaceae</taxon>
        <taxon>Heterodermia</taxon>
    </lineage>
</organism>
<dbReference type="GO" id="GO:0032259">
    <property type="term" value="P:methylation"/>
    <property type="evidence" value="ECO:0007669"/>
    <property type="project" value="UniProtKB-KW"/>
</dbReference>
<comment type="similarity">
    <text evidence="1">Belongs to the methyltransferase superfamily.</text>
</comment>
<dbReference type="SUPFAM" id="SSF53335">
    <property type="entry name" value="S-adenosyl-L-methionine-dependent methyltransferases"/>
    <property type="match status" value="1"/>
</dbReference>
<keyword evidence="3" id="KW-0808">Transferase</keyword>
<dbReference type="Proteomes" id="UP000664521">
    <property type="component" value="Unassembled WGS sequence"/>
</dbReference>
<dbReference type="PANTHER" id="PTHR44942:SF4">
    <property type="entry name" value="METHYLTRANSFERASE TYPE 11 DOMAIN-CONTAINING PROTEIN"/>
    <property type="match status" value="1"/>
</dbReference>
<evidence type="ECO:0000313" key="6">
    <source>
        <dbReference type="Proteomes" id="UP000664521"/>
    </source>
</evidence>
<keyword evidence="2" id="KW-0489">Methyltransferase</keyword>
<comment type="caution">
    <text evidence="5">The sequence shown here is derived from an EMBL/GenBank/DDBJ whole genome shotgun (WGS) entry which is preliminary data.</text>
</comment>
<protein>
    <recommendedName>
        <fullName evidence="4">Methyltransferase type 11 domain-containing protein</fullName>
    </recommendedName>
</protein>
<dbReference type="EMBL" id="CAJPDS010000036">
    <property type="protein sequence ID" value="CAF9924564.1"/>
    <property type="molecule type" value="Genomic_DNA"/>
</dbReference>
<feature type="domain" description="Methyltransferase type 11" evidence="4">
    <location>
        <begin position="49"/>
        <end position="139"/>
    </location>
</feature>
<dbReference type="CDD" id="cd02440">
    <property type="entry name" value="AdoMet_MTases"/>
    <property type="match status" value="1"/>
</dbReference>
<dbReference type="Gene3D" id="3.40.50.150">
    <property type="entry name" value="Vaccinia Virus protein VP39"/>
    <property type="match status" value="1"/>
</dbReference>
<proteinExistence type="inferred from homology"/>
<evidence type="ECO:0000256" key="3">
    <source>
        <dbReference type="ARBA" id="ARBA00022679"/>
    </source>
</evidence>
<accession>A0A8H3ISK6</accession>
<name>A0A8H3ISK6_9LECA</name>
<gene>
    <name evidence="5" type="ORF">HETSPECPRED_005598</name>
</gene>